<feature type="non-terminal residue" evidence="1">
    <location>
        <position position="1"/>
    </location>
</feature>
<dbReference type="EMBL" id="JAEUBG010003197">
    <property type="protein sequence ID" value="KAH3683261.1"/>
    <property type="molecule type" value="Genomic_DNA"/>
</dbReference>
<evidence type="ECO:0000313" key="2">
    <source>
        <dbReference type="Proteomes" id="UP000774326"/>
    </source>
</evidence>
<organism evidence="1 2">
    <name type="scientific">Wickerhamomyces pijperi</name>
    <name type="common">Yeast</name>
    <name type="synonym">Pichia pijperi</name>
    <dbReference type="NCBI Taxonomy" id="599730"/>
    <lineage>
        <taxon>Eukaryota</taxon>
        <taxon>Fungi</taxon>
        <taxon>Dikarya</taxon>
        <taxon>Ascomycota</taxon>
        <taxon>Saccharomycotina</taxon>
        <taxon>Saccharomycetes</taxon>
        <taxon>Phaffomycetales</taxon>
        <taxon>Wickerhamomycetaceae</taxon>
        <taxon>Wickerhamomyces</taxon>
    </lineage>
</organism>
<dbReference type="Proteomes" id="UP000774326">
    <property type="component" value="Unassembled WGS sequence"/>
</dbReference>
<protein>
    <submittedName>
        <fullName evidence="1">Uncharacterized protein</fullName>
    </submittedName>
</protein>
<name>A0A9P8Q389_WICPI</name>
<comment type="caution">
    <text evidence="1">The sequence shown here is derived from an EMBL/GenBank/DDBJ whole genome shotgun (WGS) entry which is preliminary data.</text>
</comment>
<dbReference type="AlphaFoldDB" id="A0A9P8Q389"/>
<sequence length="205" mass="21696">EEELAGLPSSMDVFFSNCLDNSACLISSSSLAVLAAGAISLVLAVSVSVSVSVSATGVIGPSVFTSEESVLSTAAPAFLTFPTATEDEDSDTDASGLRFFNFRSLLLMSSSIFLEIRRRAISLPGVCPVSVTILSSGNFPSASGFSRSQTTIWHKETRLICLMNLPFLPMTLPTNSSGMYSSCLLGWALPNRISGCNVRRIFSES</sequence>
<gene>
    <name evidence="1" type="ORF">WICPIJ_005789</name>
</gene>
<keyword evidence="2" id="KW-1185">Reference proteome</keyword>
<accession>A0A9P8Q389</accession>
<reference evidence="1" key="1">
    <citation type="journal article" date="2021" name="Open Biol.">
        <title>Shared evolutionary footprints suggest mitochondrial oxidative damage underlies multiple complex I losses in fungi.</title>
        <authorList>
            <person name="Schikora-Tamarit M.A."/>
            <person name="Marcet-Houben M."/>
            <person name="Nosek J."/>
            <person name="Gabaldon T."/>
        </authorList>
    </citation>
    <scope>NUCLEOTIDE SEQUENCE</scope>
    <source>
        <strain evidence="1">CBS2887</strain>
    </source>
</reference>
<reference evidence="1" key="2">
    <citation type="submission" date="2021-01" db="EMBL/GenBank/DDBJ databases">
        <authorList>
            <person name="Schikora-Tamarit M.A."/>
        </authorList>
    </citation>
    <scope>NUCLEOTIDE SEQUENCE</scope>
    <source>
        <strain evidence="1">CBS2887</strain>
    </source>
</reference>
<evidence type="ECO:0000313" key="1">
    <source>
        <dbReference type="EMBL" id="KAH3683261.1"/>
    </source>
</evidence>
<proteinExistence type="predicted"/>